<evidence type="ECO:0000256" key="3">
    <source>
        <dbReference type="RuleBase" id="RU364116"/>
    </source>
</evidence>
<name>A0A1D8JGV2_9BACL</name>
<organism evidence="5 6">
    <name type="scientific">Sporosarcina ureilytica</name>
    <dbReference type="NCBI Taxonomy" id="298596"/>
    <lineage>
        <taxon>Bacteria</taxon>
        <taxon>Bacillati</taxon>
        <taxon>Bacillota</taxon>
        <taxon>Bacilli</taxon>
        <taxon>Bacillales</taxon>
        <taxon>Caryophanaceae</taxon>
        <taxon>Sporosarcina</taxon>
    </lineage>
</organism>
<keyword evidence="3" id="KW-0143">Chaperone</keyword>
<dbReference type="InterPro" id="IPR034505">
    <property type="entry name" value="Coproporphyrinogen-III_oxidase"/>
</dbReference>
<evidence type="ECO:0000259" key="4">
    <source>
        <dbReference type="PROSITE" id="PS51918"/>
    </source>
</evidence>
<comment type="function">
    <text evidence="3">Probably acts as a heme chaperone, transferring heme to an unknown acceptor. Binds one molecule of heme per monomer, possibly covalently. Binds 1 [4Fe-4S] cluster. The cluster is coordinated with 3 cysteines and an exchangeable S-adenosyl-L-methionine.</text>
</comment>
<dbReference type="GO" id="GO:0046872">
    <property type="term" value="F:metal ion binding"/>
    <property type="evidence" value="ECO:0007669"/>
    <property type="project" value="UniProtKB-UniRule"/>
</dbReference>
<dbReference type="Pfam" id="PF06969">
    <property type="entry name" value="HemN_C"/>
    <property type="match status" value="1"/>
</dbReference>
<keyword evidence="3" id="KW-0411">Iron-sulfur</keyword>
<evidence type="ECO:0000256" key="1">
    <source>
        <dbReference type="ARBA" id="ARBA00006100"/>
    </source>
</evidence>
<dbReference type="SFLD" id="SFLDG01082">
    <property type="entry name" value="B12-binding_domain_containing"/>
    <property type="match status" value="1"/>
</dbReference>
<comment type="subcellular location">
    <subcellularLocation>
        <location evidence="3">Cytoplasm</location>
    </subcellularLocation>
</comment>
<protein>
    <recommendedName>
        <fullName evidence="2 3">Heme chaperone HemW</fullName>
    </recommendedName>
</protein>
<dbReference type="SUPFAM" id="SSF102114">
    <property type="entry name" value="Radical SAM enzymes"/>
    <property type="match status" value="1"/>
</dbReference>
<keyword evidence="3" id="KW-0479">Metal-binding</keyword>
<dbReference type="InterPro" id="IPR004559">
    <property type="entry name" value="HemW-like"/>
</dbReference>
<dbReference type="InterPro" id="IPR006638">
    <property type="entry name" value="Elp3/MiaA/NifB-like_rSAM"/>
</dbReference>
<dbReference type="Pfam" id="PF04055">
    <property type="entry name" value="Radical_SAM"/>
    <property type="match status" value="1"/>
</dbReference>
<dbReference type="CDD" id="cd01335">
    <property type="entry name" value="Radical_SAM"/>
    <property type="match status" value="1"/>
</dbReference>
<dbReference type="NCBIfam" id="TIGR00539">
    <property type="entry name" value="hemN_rel"/>
    <property type="match status" value="1"/>
</dbReference>
<dbReference type="SFLD" id="SFLDF00288">
    <property type="entry name" value="HemN-like__clustered_with_nucl"/>
    <property type="match status" value="1"/>
</dbReference>
<dbReference type="InterPro" id="IPR058240">
    <property type="entry name" value="rSAM_sf"/>
</dbReference>
<feature type="domain" description="Radical SAM core" evidence="4">
    <location>
        <begin position="1"/>
        <end position="232"/>
    </location>
</feature>
<dbReference type="KEGG" id="surl:BI350_10440"/>
<dbReference type="SFLD" id="SFLDS00029">
    <property type="entry name" value="Radical_SAM"/>
    <property type="match status" value="1"/>
</dbReference>
<dbReference type="PANTHER" id="PTHR13932">
    <property type="entry name" value="COPROPORPHYRINIGEN III OXIDASE"/>
    <property type="match status" value="1"/>
</dbReference>
<keyword evidence="3" id="KW-0349">Heme</keyword>
<comment type="similarity">
    <text evidence="1">Belongs to the anaerobic coproporphyrinogen-III oxidase family. HemW subfamily.</text>
</comment>
<dbReference type="GO" id="GO:0051539">
    <property type="term" value="F:4 iron, 4 sulfur cluster binding"/>
    <property type="evidence" value="ECO:0007669"/>
    <property type="project" value="UniProtKB-UniRule"/>
</dbReference>
<dbReference type="PROSITE" id="PS51918">
    <property type="entry name" value="RADICAL_SAM"/>
    <property type="match status" value="1"/>
</dbReference>
<dbReference type="Gene3D" id="3.80.30.20">
    <property type="entry name" value="tm_1862 like domain"/>
    <property type="match status" value="1"/>
</dbReference>
<sequence length="377" mass="42928">MKGIYIHIPFCHQICHYCDFNKVFFKNQPVDEYIEAIGKEFAMMKKEEISFEAVETVFLGGGTPTSLSAGQLHRLLEIIAKYVDVDSLREFTTEANPDELTYEKLVVLKNGGVKRLSIGVQSFDEDLLKKIGRTHSAHDATRVIQDARKAGFDNISIDLIYGLPGQTIEQWQDTLDKATNLGLEHYSGYSLIVEPKTVFYNLMNKGKLPLPGEDAEAEMLEMLIKHMEKNGRNQYEISNFAMPDYESVHNLLYWENESYAGIGAGAHGFINGQRYSNIGPIKQYMASLDEEKRPILHTHEVTEVEAMEEEMFLGLRKIEGVSAKHFEEKFGRALKDVYGDALQMLINKGLIEQTNDRYKLTNTGLFRGNEVFQQFLT</sequence>
<dbReference type="InterPro" id="IPR023404">
    <property type="entry name" value="rSAM_horseshoe"/>
</dbReference>
<dbReference type="SFLD" id="SFLDF00562">
    <property type="entry name" value="HemN-like__clustered_with_heat"/>
    <property type="match status" value="1"/>
</dbReference>
<dbReference type="GO" id="GO:0005737">
    <property type="term" value="C:cytoplasm"/>
    <property type="evidence" value="ECO:0007669"/>
    <property type="project" value="UniProtKB-SubCell"/>
</dbReference>
<dbReference type="PANTHER" id="PTHR13932:SF5">
    <property type="entry name" value="RADICAL S-ADENOSYL METHIONINE DOMAIN-CONTAINING PROTEIN 1, MITOCHONDRIAL"/>
    <property type="match status" value="1"/>
</dbReference>
<accession>A0A1D8JGV2</accession>
<evidence type="ECO:0000313" key="5">
    <source>
        <dbReference type="EMBL" id="AOV07914.1"/>
    </source>
</evidence>
<dbReference type="Proteomes" id="UP000185746">
    <property type="component" value="Chromosome"/>
</dbReference>
<dbReference type="GO" id="GO:0006779">
    <property type="term" value="P:porphyrin-containing compound biosynthetic process"/>
    <property type="evidence" value="ECO:0007669"/>
    <property type="project" value="InterPro"/>
</dbReference>
<dbReference type="EMBL" id="CP017560">
    <property type="protein sequence ID" value="AOV07914.1"/>
    <property type="molecule type" value="Genomic_DNA"/>
</dbReference>
<dbReference type="SFLD" id="SFLDG01065">
    <property type="entry name" value="anaerobic_coproporphyrinogen-I"/>
    <property type="match status" value="1"/>
</dbReference>
<gene>
    <name evidence="5" type="ORF">BI350_10440</name>
</gene>
<dbReference type="SMART" id="SM00729">
    <property type="entry name" value="Elp3"/>
    <property type="match status" value="1"/>
</dbReference>
<keyword evidence="6" id="KW-1185">Reference proteome</keyword>
<keyword evidence="3" id="KW-0963">Cytoplasm</keyword>
<dbReference type="RefSeq" id="WP_075528060.1">
    <property type="nucleotide sequence ID" value="NZ_CP017560.1"/>
</dbReference>
<keyword evidence="3" id="KW-0949">S-adenosyl-L-methionine</keyword>
<dbReference type="InterPro" id="IPR007197">
    <property type="entry name" value="rSAM"/>
</dbReference>
<dbReference type="GO" id="GO:0004109">
    <property type="term" value="F:coproporphyrinogen oxidase activity"/>
    <property type="evidence" value="ECO:0007669"/>
    <property type="project" value="InterPro"/>
</dbReference>
<keyword evidence="3" id="KW-0004">4Fe-4S</keyword>
<proteinExistence type="inferred from homology"/>
<keyword evidence="3" id="KW-0408">Iron</keyword>
<dbReference type="AlphaFoldDB" id="A0A1D8JGV2"/>
<dbReference type="InterPro" id="IPR010723">
    <property type="entry name" value="HemN_C"/>
</dbReference>
<evidence type="ECO:0000313" key="6">
    <source>
        <dbReference type="Proteomes" id="UP000185746"/>
    </source>
</evidence>
<reference evidence="5 6" key="1">
    <citation type="submission" date="2016-09" db="EMBL/GenBank/DDBJ databases">
        <title>Complete genome sequence of the Lysinibacillus sphaericus LMG 22257, a specie of Bacillus with ureolytic activity that can effectively biodeposit calcium carbonate.</title>
        <authorList>
            <person name="Yan W."/>
        </authorList>
    </citation>
    <scope>NUCLEOTIDE SEQUENCE [LARGE SCALE GENOMIC DNA]</scope>
    <source>
        <strain evidence="5 6">LMG 22257</strain>
    </source>
</reference>
<evidence type="ECO:0000256" key="2">
    <source>
        <dbReference type="ARBA" id="ARBA00017228"/>
    </source>
</evidence>